<evidence type="ECO:0000256" key="2">
    <source>
        <dbReference type="SAM" id="SignalP"/>
    </source>
</evidence>
<gene>
    <name evidence="3" type="ORF">DCF17_08145</name>
</gene>
<keyword evidence="1" id="KW-0472">Membrane</keyword>
<dbReference type="Proteomes" id="UP000249081">
    <property type="component" value="Unassembled WGS sequence"/>
</dbReference>
<reference evidence="4" key="1">
    <citation type="submission" date="2018-04" db="EMBL/GenBank/DDBJ databases">
        <authorList>
            <person name="Cornet L."/>
        </authorList>
    </citation>
    <scope>NUCLEOTIDE SEQUENCE [LARGE SCALE GENOMIC DNA]</scope>
</reference>
<comment type="caution">
    <text evidence="3">The sequence shown here is derived from an EMBL/GenBank/DDBJ whole genome shotgun (WGS) entry which is preliminary data.</text>
</comment>
<feature type="signal peptide" evidence="2">
    <location>
        <begin position="1"/>
        <end position="20"/>
    </location>
</feature>
<evidence type="ECO:0000313" key="3">
    <source>
        <dbReference type="EMBL" id="PZO42585.1"/>
    </source>
</evidence>
<feature type="transmembrane region" description="Helical" evidence="1">
    <location>
        <begin position="51"/>
        <end position="73"/>
    </location>
</feature>
<name>A0A2W4Y6L5_9CYAN</name>
<keyword evidence="1" id="KW-0812">Transmembrane</keyword>
<proteinExistence type="predicted"/>
<accession>A0A2W4Y6L5</accession>
<reference evidence="3 4" key="2">
    <citation type="submission" date="2018-06" db="EMBL/GenBank/DDBJ databases">
        <title>Metagenomic assembly of (sub)arctic Cyanobacteria and their associated microbiome from non-axenic cultures.</title>
        <authorList>
            <person name="Baurain D."/>
        </authorList>
    </citation>
    <scope>NUCLEOTIDE SEQUENCE [LARGE SCALE GENOMIC DNA]</scope>
    <source>
        <strain evidence="3">ULC041bin1</strain>
    </source>
</reference>
<evidence type="ECO:0000256" key="1">
    <source>
        <dbReference type="SAM" id="Phobius"/>
    </source>
</evidence>
<dbReference type="AlphaFoldDB" id="A0A2W4Y6L5"/>
<evidence type="ECO:0000313" key="4">
    <source>
        <dbReference type="Proteomes" id="UP000249081"/>
    </source>
</evidence>
<sequence>MASVAAASLLAAAVPSSAYSGCALSKFNAPQVTASGDGAGGFWSASPDSSALGAALGGLGMLAALLSGGTVLVRQRRLAQAAAVNAAAPEAEVNLGTAAETEIVLVGEPTEIETEVALAYRR</sequence>
<keyword evidence="2" id="KW-0732">Signal</keyword>
<keyword evidence="1" id="KW-1133">Transmembrane helix</keyword>
<organism evidence="3 4">
    <name type="scientific">Shackletoniella antarctica</name>
    <dbReference type="NCBI Taxonomy" id="268115"/>
    <lineage>
        <taxon>Bacteria</taxon>
        <taxon>Bacillati</taxon>
        <taxon>Cyanobacteriota</taxon>
        <taxon>Cyanophyceae</taxon>
        <taxon>Oculatellales</taxon>
        <taxon>Oculatellaceae</taxon>
        <taxon>Shackletoniella</taxon>
    </lineage>
</organism>
<feature type="chain" id="PRO_5016105870" evidence="2">
    <location>
        <begin position="21"/>
        <end position="122"/>
    </location>
</feature>
<dbReference type="EMBL" id="QBMN01000044">
    <property type="protein sequence ID" value="PZO42585.1"/>
    <property type="molecule type" value="Genomic_DNA"/>
</dbReference>
<protein>
    <submittedName>
        <fullName evidence="3">Uncharacterized protein</fullName>
    </submittedName>
</protein>